<organism evidence="1 2">
    <name type="scientific">Bacillus licheniformis</name>
    <dbReference type="NCBI Taxonomy" id="1402"/>
    <lineage>
        <taxon>Bacteria</taxon>
        <taxon>Bacillati</taxon>
        <taxon>Bacillota</taxon>
        <taxon>Bacilli</taxon>
        <taxon>Bacillales</taxon>
        <taxon>Bacillaceae</taxon>
        <taxon>Bacillus</taxon>
    </lineage>
</organism>
<dbReference type="Proteomes" id="UP000435910">
    <property type="component" value="Unassembled WGS sequence"/>
</dbReference>
<dbReference type="AlphaFoldDB" id="A0A5Q3BUR8"/>
<evidence type="ECO:0000313" key="2">
    <source>
        <dbReference type="Proteomes" id="UP000435910"/>
    </source>
</evidence>
<gene>
    <name evidence="1" type="ORF">CHCC16736_4013</name>
</gene>
<evidence type="ECO:0000313" key="1">
    <source>
        <dbReference type="EMBL" id="TWL33201.1"/>
    </source>
</evidence>
<protein>
    <submittedName>
        <fullName evidence="1">Uncharacterized protein</fullName>
    </submittedName>
</protein>
<comment type="caution">
    <text evidence="1">The sequence shown here is derived from an EMBL/GenBank/DDBJ whole genome shotgun (WGS) entry which is preliminary data.</text>
</comment>
<reference evidence="1 2" key="1">
    <citation type="submission" date="2019-06" db="EMBL/GenBank/DDBJ databases">
        <title>Genome sequence analysis of &gt;100 Bacillus licheniformis strains suggests intrinsic resistance to this species.</title>
        <authorList>
            <person name="Wels M."/>
            <person name="Siezen R.J."/>
            <person name="Johansen E."/>
            <person name="Stuer-Lauridsen B."/>
            <person name="Bjerre K."/>
            <person name="Nielsen B.K.K."/>
        </authorList>
    </citation>
    <scope>NUCLEOTIDE SEQUENCE [LARGE SCALE GENOMIC DNA]</scope>
    <source>
        <strain evidence="1 2">BAC-16736</strain>
    </source>
</reference>
<dbReference type="RefSeq" id="WP_003185586.1">
    <property type="nucleotide sequence ID" value="NZ_CP014781.1"/>
</dbReference>
<name>A0A5Q3BUR8_BACLI</name>
<proteinExistence type="predicted"/>
<accession>A0A5Q3BUR8</accession>
<dbReference type="EMBL" id="NILC01000004">
    <property type="protein sequence ID" value="TWL33201.1"/>
    <property type="molecule type" value="Genomic_DNA"/>
</dbReference>
<sequence>MNMQFRRENRLFPGCFRLFPGKNLMKRLFQQMEALAKTVLLFYFTAKTTVSILKFEQLVKFVKNSLCRKIRQKKDTDKIIRANKIHYKRGSITIPIITNNCFTGVTGRLNHDDD</sequence>